<dbReference type="Proteomes" id="UP001382904">
    <property type="component" value="Unassembled WGS sequence"/>
</dbReference>
<keyword evidence="3" id="KW-1185">Reference proteome</keyword>
<feature type="region of interest" description="Disordered" evidence="1">
    <location>
        <begin position="204"/>
        <end position="273"/>
    </location>
</feature>
<protein>
    <submittedName>
        <fullName evidence="2">Uncharacterized protein</fullName>
    </submittedName>
</protein>
<feature type="compositionally biased region" description="Low complexity" evidence="1">
    <location>
        <begin position="217"/>
        <end position="255"/>
    </location>
</feature>
<name>A0ABU8TYR6_9ACTN</name>
<evidence type="ECO:0000313" key="3">
    <source>
        <dbReference type="Proteomes" id="UP001382904"/>
    </source>
</evidence>
<evidence type="ECO:0000313" key="2">
    <source>
        <dbReference type="EMBL" id="MEJ8640769.1"/>
    </source>
</evidence>
<reference evidence="2 3" key="1">
    <citation type="submission" date="2024-03" db="EMBL/GenBank/DDBJ databases">
        <title>Novel Streptomyces species of biotechnological and ecological value are a feature of Machair soil.</title>
        <authorList>
            <person name="Prole J.R."/>
            <person name="Goodfellow M."/>
            <person name="Allenby N."/>
            <person name="Ward A.C."/>
        </authorList>
    </citation>
    <scope>NUCLEOTIDE SEQUENCE [LARGE SCALE GENOMIC DNA]</scope>
    <source>
        <strain evidence="2 3">MS1.HAVA.3</strain>
    </source>
</reference>
<accession>A0ABU8TYR6</accession>
<proteinExistence type="predicted"/>
<evidence type="ECO:0000256" key="1">
    <source>
        <dbReference type="SAM" id="MobiDB-lite"/>
    </source>
</evidence>
<comment type="caution">
    <text evidence="2">The sequence shown here is derived from an EMBL/GenBank/DDBJ whole genome shotgun (WGS) entry which is preliminary data.</text>
</comment>
<gene>
    <name evidence="2" type="ORF">WKI68_03500</name>
</gene>
<dbReference type="EMBL" id="JBBKAM010000002">
    <property type="protein sequence ID" value="MEJ8640769.1"/>
    <property type="molecule type" value="Genomic_DNA"/>
</dbReference>
<organism evidence="2 3">
    <name type="scientific">Streptomyces caledonius</name>
    <dbReference type="NCBI Taxonomy" id="3134107"/>
    <lineage>
        <taxon>Bacteria</taxon>
        <taxon>Bacillati</taxon>
        <taxon>Actinomycetota</taxon>
        <taxon>Actinomycetes</taxon>
        <taxon>Kitasatosporales</taxon>
        <taxon>Streptomycetaceae</taxon>
        <taxon>Streptomyces</taxon>
    </lineage>
</organism>
<sequence length="273" mass="28985">MVRRPLEEAAAHARALGLSVAPVERSPYDTALDETDRQPTADGAFWTGLHRLVAERGGVLLEEQYVAHARRWHRLTAAAQVTLVRAGLTPRARLAVWPDLTDDIGAVRDAVLRGERRELLVQQDADGSFRPVRVAEPWMGRPDLAIAPIQAGPGRRATLVPLDPAERRPLLAGVLPDADGVVRARRRTNRTPADERRTLLGSLRVGTSSPAPSRAAWTTSECTSTWTTSGGAPSASCASPRCPGSTSSPWTTSPRSGGGSAPKCSTSTGGGNG</sequence>